<keyword evidence="4" id="KW-1185">Reference proteome</keyword>
<protein>
    <recommendedName>
        <fullName evidence="2">Methyltransferase domain-containing protein</fullName>
    </recommendedName>
</protein>
<feature type="compositionally biased region" description="Low complexity" evidence="1">
    <location>
        <begin position="700"/>
        <end position="716"/>
    </location>
</feature>
<organism evidence="3 4">
    <name type="scientific">Lyophyllum shimeji</name>
    <name type="common">Hon-shimeji</name>
    <name type="synonym">Tricholoma shimeji</name>
    <dbReference type="NCBI Taxonomy" id="47721"/>
    <lineage>
        <taxon>Eukaryota</taxon>
        <taxon>Fungi</taxon>
        <taxon>Dikarya</taxon>
        <taxon>Basidiomycota</taxon>
        <taxon>Agaricomycotina</taxon>
        <taxon>Agaricomycetes</taxon>
        <taxon>Agaricomycetidae</taxon>
        <taxon>Agaricales</taxon>
        <taxon>Tricholomatineae</taxon>
        <taxon>Lyophyllaceae</taxon>
        <taxon>Lyophyllum</taxon>
    </lineage>
</organism>
<accession>A0A9P3PMG5</accession>
<dbReference type="AlphaFoldDB" id="A0A9P3PMG5"/>
<feature type="region of interest" description="Disordered" evidence="1">
    <location>
        <begin position="1052"/>
        <end position="1117"/>
    </location>
</feature>
<evidence type="ECO:0000313" key="4">
    <source>
        <dbReference type="Proteomes" id="UP001063166"/>
    </source>
</evidence>
<feature type="compositionally biased region" description="Pro residues" evidence="1">
    <location>
        <begin position="20"/>
        <end position="30"/>
    </location>
</feature>
<feature type="region of interest" description="Disordered" evidence="1">
    <location>
        <begin position="664"/>
        <end position="716"/>
    </location>
</feature>
<dbReference type="GO" id="GO:0008168">
    <property type="term" value="F:methyltransferase activity"/>
    <property type="evidence" value="ECO:0007669"/>
    <property type="project" value="TreeGrafter"/>
</dbReference>
<feature type="compositionally biased region" description="Low complexity" evidence="1">
    <location>
        <begin position="84"/>
        <end position="94"/>
    </location>
</feature>
<feature type="compositionally biased region" description="Acidic residues" evidence="1">
    <location>
        <begin position="507"/>
        <end position="517"/>
    </location>
</feature>
<proteinExistence type="predicted"/>
<feature type="compositionally biased region" description="Low complexity" evidence="1">
    <location>
        <begin position="285"/>
        <end position="296"/>
    </location>
</feature>
<sequence>MLKKRHSTYVLSPPLDQPKTPVPVPGPPPKRPLRNPARPGVVMPGAGPKPKAKSRPSTATGTREEITPWEFEPGPANDEPPTTPLSSRSSPVSTKVRASLTTGPVAEVTPWELYPVTRSATSRSSLTTGMIEEVTPWELQPVPSAVPNRSTLATGPMEEVTPWELAPAPVVTESIPQKRSSPRASTSSGQGKTLAEIAHLRRRKSTSSKASKSRSNTIPVASSQSSGPQIAPGSGPIANHAVDNSSKHESAPPSRSAPTTPRLSHKTSGRPIVPALASLPTPVTSEQPSEQPSMSPRTGLKFSTADRTILEELKRNIKARESQFVLKGAGTALASGLGSYGKRHHAFPKDEVPYPRNYEREVMDLDVWETAFCQDICESLTWHVFETPPTNVLDLGCGSGTWILNCARVWKDSHFVGLDVVPLQPDLQQVGSSDLASRITWVHSNFLEGLPFPDEEFDFVHIKRIALGVPEDKWDFIFEEITRVMKPGGAFEMLEEDLFFPGKLIDSDSESEPESDSEQPMSALSSHGESAHSHSNSNLESLAESVPPLASSYTSNDASPPTPTTTAFPTTPSRSNSPVGQVAINEDTEKAEAQDFLAQVIGDYPIPSKQPIDDDAAVHEAVLPPAVRPELHAKPHKPRSLAAQPLGSLFAGSAVSLIVSSMGSVPPPDSMLEKSASPKPRTRARGYSMSASVSIPDSNSQPVQGNSPVSPVGGSRSVPPVPLLLRTIAKPPANPRDHSLLEAIYVRLLESRFINISPLALLTNSIGLHFKDVRTHPPLQYRFPAVSRKVARPSRDVAKNGANYDSEDPASDSDDARDAILPSPVPRSAKRKSRRVSSQDFEEPVVPISDDNRYIGLRGIIKHSSPYITLDESRSSALSPSVKTGFPSLTSAKSKRGPTLPNTTMHLDLKTLNLHLALRVAEILACSESMWEWVQQYQAEAAAQKAARVRPFRSGTETNEMAPRKSIASASSRDSSDSMRNSILDLTRDDFDGLLSKFEMDMRDKCALGPALEERFSWSVVESQASSERKIFETACEKWDKWELEQLAAAATPSEISPSHTGNHRHPLSGAHATPHPSPATLHFTETHDQGHGRHIAQTNKKRRLSTSSGSTLLPPTRRMSRAVRVFVAWKA</sequence>
<feature type="region of interest" description="Disordered" evidence="1">
    <location>
        <begin position="504"/>
        <end position="580"/>
    </location>
</feature>
<feature type="region of interest" description="Disordered" evidence="1">
    <location>
        <begin position="1"/>
        <end position="101"/>
    </location>
</feature>
<feature type="region of interest" description="Disordered" evidence="1">
    <location>
        <begin position="952"/>
        <end position="979"/>
    </location>
</feature>
<dbReference type="InterPro" id="IPR041698">
    <property type="entry name" value="Methyltransf_25"/>
</dbReference>
<feature type="region of interest" description="Disordered" evidence="1">
    <location>
        <begin position="790"/>
        <end position="842"/>
    </location>
</feature>
<dbReference type="InterPro" id="IPR029063">
    <property type="entry name" value="SAM-dependent_MTases_sf"/>
</dbReference>
<dbReference type="PANTHER" id="PTHR43591:SF24">
    <property type="entry name" value="2-METHOXY-6-POLYPRENYL-1,4-BENZOQUINOL METHYLASE, MITOCHONDRIAL"/>
    <property type="match status" value="1"/>
</dbReference>
<dbReference type="CDD" id="cd02440">
    <property type="entry name" value="AdoMet_MTases"/>
    <property type="match status" value="1"/>
</dbReference>
<comment type="caution">
    <text evidence="3">The sequence shown here is derived from an EMBL/GenBank/DDBJ whole genome shotgun (WGS) entry which is preliminary data.</text>
</comment>
<feature type="compositionally biased region" description="Acidic residues" evidence="1">
    <location>
        <begin position="805"/>
        <end position="815"/>
    </location>
</feature>
<dbReference type="SUPFAM" id="SSF53335">
    <property type="entry name" value="S-adenosyl-L-methionine-dependent methyltransferases"/>
    <property type="match status" value="1"/>
</dbReference>
<reference evidence="3" key="1">
    <citation type="submission" date="2022-07" db="EMBL/GenBank/DDBJ databases">
        <title>The genome of Lyophyllum shimeji provides insight into the initial evolution of ectomycorrhizal fungal genome.</title>
        <authorList>
            <person name="Kobayashi Y."/>
            <person name="Shibata T."/>
            <person name="Hirakawa H."/>
            <person name="Shigenobu S."/>
            <person name="Nishiyama T."/>
            <person name="Yamada A."/>
            <person name="Hasebe M."/>
            <person name="Kawaguchi M."/>
        </authorList>
    </citation>
    <scope>NUCLEOTIDE SEQUENCE</scope>
    <source>
        <strain evidence="3">AT787</strain>
    </source>
</reference>
<gene>
    <name evidence="3" type="ORF">LshimejAT787_0502410</name>
</gene>
<evidence type="ECO:0000256" key="1">
    <source>
        <dbReference type="SAM" id="MobiDB-lite"/>
    </source>
</evidence>
<dbReference type="Proteomes" id="UP001063166">
    <property type="component" value="Unassembled WGS sequence"/>
</dbReference>
<dbReference type="OrthoDB" id="2013972at2759"/>
<name>A0A9P3PMG5_LYOSH</name>
<feature type="compositionally biased region" description="Polar residues" evidence="1">
    <location>
        <begin position="174"/>
        <end position="191"/>
    </location>
</feature>
<feature type="compositionally biased region" description="Low complexity" evidence="1">
    <location>
        <begin position="251"/>
        <end position="262"/>
    </location>
</feature>
<dbReference type="Pfam" id="PF13649">
    <property type="entry name" value="Methyltransf_25"/>
    <property type="match status" value="1"/>
</dbReference>
<evidence type="ECO:0000313" key="3">
    <source>
        <dbReference type="EMBL" id="GLB38376.1"/>
    </source>
</evidence>
<feature type="compositionally biased region" description="Polar residues" evidence="1">
    <location>
        <begin position="216"/>
        <end position="228"/>
    </location>
</feature>
<dbReference type="PANTHER" id="PTHR43591">
    <property type="entry name" value="METHYLTRANSFERASE"/>
    <property type="match status" value="1"/>
</dbReference>
<feature type="compositionally biased region" description="Low complexity" evidence="1">
    <location>
        <begin position="966"/>
        <end position="979"/>
    </location>
</feature>
<feature type="domain" description="Methyltransferase" evidence="2">
    <location>
        <begin position="392"/>
        <end position="489"/>
    </location>
</feature>
<dbReference type="Gene3D" id="3.40.50.150">
    <property type="entry name" value="Vaccinia Virus protein VP39"/>
    <property type="match status" value="1"/>
</dbReference>
<feature type="region of interest" description="Disordered" evidence="1">
    <location>
        <begin position="141"/>
        <end position="303"/>
    </location>
</feature>
<evidence type="ECO:0000259" key="2">
    <source>
        <dbReference type="Pfam" id="PF13649"/>
    </source>
</evidence>
<feature type="compositionally biased region" description="Polar residues" evidence="1">
    <location>
        <begin position="689"/>
        <end position="699"/>
    </location>
</feature>
<dbReference type="EMBL" id="BRPK01000005">
    <property type="protein sequence ID" value="GLB38376.1"/>
    <property type="molecule type" value="Genomic_DNA"/>
</dbReference>
<feature type="compositionally biased region" description="Low complexity" evidence="1">
    <location>
        <begin position="1106"/>
        <end position="1117"/>
    </location>
</feature>
<feature type="compositionally biased region" description="Polar residues" evidence="1">
    <location>
        <begin position="519"/>
        <end position="540"/>
    </location>
</feature>